<reference evidence="1" key="1">
    <citation type="journal article" date="2023" name="PhytoFront">
        <title>The Complete Genome Sequence of Pseudomonas syringae pv. actinidifoliorum ICMP 18803.</title>
        <authorList>
            <person name="Templeton M.D."/>
            <person name="Arshed S."/>
            <person name="Andersen M.T."/>
            <person name="Jayaraman J."/>
        </authorList>
    </citation>
    <scope>NUCLEOTIDE SEQUENCE</scope>
    <source>
        <strain evidence="1">ICMP 18803</strain>
    </source>
</reference>
<accession>A0AAT9SJ51</accession>
<organism evidence="1">
    <name type="scientific">Pseudomonas syringae pv. actinidifoliorum ICMP 18803</name>
    <dbReference type="NCBI Taxonomy" id="1194400"/>
    <lineage>
        <taxon>Bacteria</taxon>
        <taxon>Pseudomonadati</taxon>
        <taxon>Pseudomonadota</taxon>
        <taxon>Gammaproteobacteria</taxon>
        <taxon>Pseudomonadales</taxon>
        <taxon>Pseudomonadaceae</taxon>
        <taxon>Pseudomonas</taxon>
        <taxon>Pseudomonas syringae</taxon>
    </lineage>
</organism>
<evidence type="ECO:0000313" key="1">
    <source>
        <dbReference type="EMBL" id="UYS81906.1"/>
    </source>
</evidence>
<dbReference type="InterPro" id="IPR021733">
    <property type="entry name" value="DUF3304"/>
</dbReference>
<dbReference type="EMBL" id="CP081457">
    <property type="protein sequence ID" value="UYS81906.1"/>
    <property type="molecule type" value="Genomic_DNA"/>
</dbReference>
<sequence>MRCPDPVYRRPVSGVKTISGAISCRVLIAALCGLVGAVFVQSAQASTLEAINHTHWAINRFSVDGHSGIDIIGAYQGGGGGCCYIAPSRWLPEMTVRIDWETGASAMSELADEFPGFGDWQKYLAWKKKVNAQKRQHSKVVPVPDYTGQKVCGLTVHFLPCDDVQVTTSCYAFGSPEYPIKTPLHLPEPQSCPK</sequence>
<dbReference type="Pfam" id="PF11745">
    <property type="entry name" value="DUF3304"/>
    <property type="match status" value="1"/>
</dbReference>
<dbReference type="AlphaFoldDB" id="A0AAT9SJ51"/>
<proteinExistence type="predicted"/>
<dbReference type="RefSeq" id="WP_152436709.1">
    <property type="nucleotide sequence ID" value="NZ_CP081457.1"/>
</dbReference>
<gene>
    <name evidence="1" type="ORF">A237_004080</name>
</gene>
<protein>
    <submittedName>
        <fullName evidence="1">DUF3304 domain-containing protein</fullName>
    </submittedName>
</protein>
<name>A0AAT9SJ51_PSESX</name>